<proteinExistence type="inferred from homology"/>
<evidence type="ECO:0000259" key="13">
    <source>
        <dbReference type="Pfam" id="PF00763"/>
    </source>
</evidence>
<evidence type="ECO:0000256" key="10">
    <source>
        <dbReference type="ARBA" id="ARBA00052194"/>
    </source>
</evidence>
<dbReference type="PANTHER" id="PTHR48099:SF5">
    <property type="entry name" value="C-1-TETRAHYDROFOLATE SYNTHASE, CYTOPLASMIC"/>
    <property type="match status" value="1"/>
</dbReference>
<dbReference type="Gene3D" id="3.40.50.720">
    <property type="entry name" value="NAD(P)-binding Rossmann-like Domain"/>
    <property type="match status" value="1"/>
</dbReference>
<keyword evidence="4" id="KW-0378">Hydrolase</keyword>
<keyword evidence="7" id="KW-0601">Photorespiration</keyword>
<dbReference type="InterPro" id="IPR036291">
    <property type="entry name" value="NAD(P)-bd_dom_sf"/>
</dbReference>
<evidence type="ECO:0000256" key="5">
    <source>
        <dbReference type="ARBA" id="ARBA00022857"/>
    </source>
</evidence>
<dbReference type="EMBL" id="BAABME010000007">
    <property type="protein sequence ID" value="GAA0138349.1"/>
    <property type="molecule type" value="Genomic_DNA"/>
</dbReference>
<dbReference type="GO" id="GO:0035999">
    <property type="term" value="P:tetrahydrofolate interconversion"/>
    <property type="evidence" value="ECO:0007669"/>
    <property type="project" value="TreeGrafter"/>
</dbReference>
<dbReference type="Proteomes" id="UP001454036">
    <property type="component" value="Unassembled WGS sequence"/>
</dbReference>
<dbReference type="PRINTS" id="PR00085">
    <property type="entry name" value="THFDHDRGNASE"/>
</dbReference>
<protein>
    <submittedName>
        <fullName evidence="15">Metabolite interconversion enzyme</fullName>
    </submittedName>
</protein>
<dbReference type="PANTHER" id="PTHR48099">
    <property type="entry name" value="C-1-TETRAHYDROFOLATE SYNTHASE, CYTOPLASMIC-RELATED"/>
    <property type="match status" value="1"/>
</dbReference>
<evidence type="ECO:0000259" key="14">
    <source>
        <dbReference type="Pfam" id="PF02882"/>
    </source>
</evidence>
<dbReference type="FunFam" id="3.40.50.720:FF:000006">
    <property type="entry name" value="Bifunctional protein FolD"/>
    <property type="match status" value="1"/>
</dbReference>
<dbReference type="AlphaFoldDB" id="A0AAV3NGR6"/>
<evidence type="ECO:0000256" key="4">
    <source>
        <dbReference type="ARBA" id="ARBA00022801"/>
    </source>
</evidence>
<comment type="subunit">
    <text evidence="2">Homodimer.</text>
</comment>
<dbReference type="Pfam" id="PF00763">
    <property type="entry name" value="THF_DHG_CYH"/>
    <property type="match status" value="1"/>
</dbReference>
<name>A0AAV3NGR6_LITER</name>
<dbReference type="InterPro" id="IPR046346">
    <property type="entry name" value="Aminoacid_DH-like_N_sf"/>
</dbReference>
<comment type="caution">
    <text evidence="15">The sequence shown here is derived from an EMBL/GenBank/DDBJ whole genome shotgun (WGS) entry which is preliminary data.</text>
</comment>
<reference evidence="15 16" key="1">
    <citation type="submission" date="2024-01" db="EMBL/GenBank/DDBJ databases">
        <title>The complete chloroplast genome sequence of Lithospermum erythrorhizon: insights into the phylogenetic relationship among Boraginaceae species and the maternal lineages of purple gromwells.</title>
        <authorList>
            <person name="Okada T."/>
            <person name="Watanabe K."/>
        </authorList>
    </citation>
    <scope>NUCLEOTIDE SEQUENCE [LARGE SCALE GENOMIC DNA]</scope>
</reference>
<dbReference type="CDD" id="cd01080">
    <property type="entry name" value="NAD_bind_m-THF_DH_Cyclohyd"/>
    <property type="match status" value="1"/>
</dbReference>
<organism evidence="15 16">
    <name type="scientific">Lithospermum erythrorhizon</name>
    <name type="common">Purple gromwell</name>
    <name type="synonym">Lithospermum officinale var. erythrorhizon</name>
    <dbReference type="NCBI Taxonomy" id="34254"/>
    <lineage>
        <taxon>Eukaryota</taxon>
        <taxon>Viridiplantae</taxon>
        <taxon>Streptophyta</taxon>
        <taxon>Embryophyta</taxon>
        <taxon>Tracheophyta</taxon>
        <taxon>Spermatophyta</taxon>
        <taxon>Magnoliopsida</taxon>
        <taxon>eudicotyledons</taxon>
        <taxon>Gunneridae</taxon>
        <taxon>Pentapetalae</taxon>
        <taxon>asterids</taxon>
        <taxon>lamiids</taxon>
        <taxon>Boraginales</taxon>
        <taxon>Boraginaceae</taxon>
        <taxon>Boraginoideae</taxon>
        <taxon>Lithospermeae</taxon>
        <taxon>Lithospermum</taxon>
    </lineage>
</organism>
<dbReference type="FunFam" id="3.40.50.10860:FF:000001">
    <property type="entry name" value="Bifunctional protein FolD"/>
    <property type="match status" value="1"/>
</dbReference>
<dbReference type="Gene3D" id="3.40.50.10860">
    <property type="entry name" value="Leucine Dehydrogenase, chain A, domain 1"/>
    <property type="match status" value="1"/>
</dbReference>
<comment type="catalytic activity">
    <reaction evidence="9">
        <text>(6R)-5,10-methenyltetrahydrofolate + H2O = (6R)-10-formyltetrahydrofolate + H(+)</text>
        <dbReference type="Rhea" id="RHEA:23700"/>
        <dbReference type="ChEBI" id="CHEBI:15377"/>
        <dbReference type="ChEBI" id="CHEBI:15378"/>
        <dbReference type="ChEBI" id="CHEBI:57455"/>
        <dbReference type="ChEBI" id="CHEBI:195366"/>
        <dbReference type="EC" id="3.5.4.9"/>
    </reaction>
</comment>
<evidence type="ECO:0000256" key="9">
    <source>
        <dbReference type="ARBA" id="ARBA00036357"/>
    </source>
</evidence>
<evidence type="ECO:0000256" key="12">
    <source>
        <dbReference type="ARBA" id="ARBA00061364"/>
    </source>
</evidence>
<dbReference type="InterPro" id="IPR000672">
    <property type="entry name" value="THF_DH/CycHdrlase"/>
</dbReference>
<evidence type="ECO:0000256" key="6">
    <source>
        <dbReference type="ARBA" id="ARBA00023002"/>
    </source>
</evidence>
<dbReference type="GO" id="GO:0004488">
    <property type="term" value="F:methylenetetrahydrofolate dehydrogenase (NADP+) activity"/>
    <property type="evidence" value="ECO:0007669"/>
    <property type="project" value="UniProtKB-EC"/>
</dbReference>
<feature type="domain" description="Tetrahydrofolate dehydrogenase/cyclohydrolase NAD(P)-binding" evidence="14">
    <location>
        <begin position="233"/>
        <end position="381"/>
    </location>
</feature>
<dbReference type="SUPFAM" id="SSF51735">
    <property type="entry name" value="NAD(P)-binding Rossmann-fold domains"/>
    <property type="match status" value="1"/>
</dbReference>
<feature type="domain" description="Tetrahydrofolate dehydrogenase/cyclohydrolase catalytic" evidence="13">
    <location>
        <begin position="97"/>
        <end position="212"/>
    </location>
</feature>
<dbReference type="HAMAP" id="MF_01576">
    <property type="entry name" value="THF_DHG_CYH"/>
    <property type="match status" value="1"/>
</dbReference>
<dbReference type="InterPro" id="IPR020631">
    <property type="entry name" value="THF_DH/CycHdrlase_NAD-bd_dom"/>
</dbReference>
<evidence type="ECO:0000256" key="1">
    <source>
        <dbReference type="ARBA" id="ARBA00004777"/>
    </source>
</evidence>
<dbReference type="GO" id="GO:0005829">
    <property type="term" value="C:cytosol"/>
    <property type="evidence" value="ECO:0007669"/>
    <property type="project" value="TreeGrafter"/>
</dbReference>
<evidence type="ECO:0000256" key="8">
    <source>
        <dbReference type="ARBA" id="ARBA00023268"/>
    </source>
</evidence>
<dbReference type="GO" id="GO:0004477">
    <property type="term" value="F:methenyltetrahydrofolate cyclohydrolase activity"/>
    <property type="evidence" value="ECO:0007669"/>
    <property type="project" value="UniProtKB-EC"/>
</dbReference>
<dbReference type="NCBIfam" id="NF010783">
    <property type="entry name" value="PRK14186.1"/>
    <property type="match status" value="1"/>
</dbReference>
<evidence type="ECO:0000256" key="11">
    <source>
        <dbReference type="ARBA" id="ARBA00058319"/>
    </source>
</evidence>
<comment type="pathway">
    <text evidence="1">One-carbon metabolism; tetrahydrofolate interconversion.</text>
</comment>
<keyword evidence="3" id="KW-0554">One-carbon metabolism</keyword>
<evidence type="ECO:0000256" key="2">
    <source>
        <dbReference type="ARBA" id="ARBA00011738"/>
    </source>
</evidence>
<dbReference type="PROSITE" id="PS00767">
    <property type="entry name" value="THF_DHG_CYH_2"/>
    <property type="match status" value="1"/>
</dbReference>
<keyword evidence="6" id="KW-0560">Oxidoreductase</keyword>
<comment type="catalytic activity">
    <reaction evidence="10">
        <text>(6R)-5,10-methylene-5,6,7,8-tetrahydrofolate + NADP(+) = (6R)-5,10-methenyltetrahydrofolate + NADPH</text>
        <dbReference type="Rhea" id="RHEA:22812"/>
        <dbReference type="ChEBI" id="CHEBI:15636"/>
        <dbReference type="ChEBI" id="CHEBI:57455"/>
        <dbReference type="ChEBI" id="CHEBI:57783"/>
        <dbReference type="ChEBI" id="CHEBI:58349"/>
        <dbReference type="EC" id="1.5.1.5"/>
    </reaction>
</comment>
<evidence type="ECO:0000313" key="15">
    <source>
        <dbReference type="EMBL" id="GAA0138349.1"/>
    </source>
</evidence>
<dbReference type="InterPro" id="IPR020630">
    <property type="entry name" value="THF_DH/CycHdrlase_cat_dom"/>
</dbReference>
<evidence type="ECO:0000256" key="7">
    <source>
        <dbReference type="ARBA" id="ARBA00023238"/>
    </source>
</evidence>
<keyword evidence="5" id="KW-0521">NADP</keyword>
<evidence type="ECO:0000313" key="16">
    <source>
        <dbReference type="Proteomes" id="UP001454036"/>
    </source>
</evidence>
<dbReference type="Pfam" id="PF02882">
    <property type="entry name" value="THF_DHG_CYH_C"/>
    <property type="match status" value="1"/>
</dbReference>
<comment type="function">
    <text evidence="11">Catalyzes the oxidation of 5,10-methylenetetrahydrofolate to 5,10-methenyltetrahydrofolate and then the hydrolysis of 5,10-methenyltetrahydrofolate to 10-formyltetrahydrofolate.</text>
</comment>
<gene>
    <name evidence="15" type="ORF">LIER_00109</name>
</gene>
<keyword evidence="8" id="KW-0511">Multifunctional enzyme</keyword>
<dbReference type="InterPro" id="IPR020867">
    <property type="entry name" value="THF_DH/CycHdrlase_CS"/>
</dbReference>
<comment type="similarity">
    <text evidence="12">Belongs to the tetrahydrofolate dehydrogenase/cyclohydrolase family.</text>
</comment>
<dbReference type="GO" id="GO:0009853">
    <property type="term" value="P:photorespiration"/>
    <property type="evidence" value="ECO:0007669"/>
    <property type="project" value="UniProtKB-KW"/>
</dbReference>
<evidence type="ECO:0000256" key="3">
    <source>
        <dbReference type="ARBA" id="ARBA00022563"/>
    </source>
</evidence>
<keyword evidence="16" id="KW-1185">Reference proteome</keyword>
<sequence>MATLSSPSSSISMKMHFSSSSYIACSSQASLISFSKIQLFGGSSSFNCLKYQVGHPQNPIFSRIGYVGNAFFTTKVAANLSSSVAVQAAMDVPAKIIDGKATAKDVRDEIAAEISRMKDAIGIVPGLAVILVGDRKDSATYVRNKKKACESVGIDSYEVNLPESATEEEVLKFISDFNDDPAVHGILVQLPLPCHMNEQNILNAVSIDKDVDGFHPLNIGRLAMRGREPLFVSCTPKGCIELLHRYNVEIKGKRAVVIGRSNIVGTPAALLLQREDATVSTVHSRTKNPEEITRQADIIIAAVGKPNMVRGSWIKPGAVIIDVGINPVEDADSPRGYRLVGDVCFDEASKVASAITPVPGGVGPMTIAMLLSNTLASAKRAHNFK</sequence>
<accession>A0AAV3NGR6</accession>
<dbReference type="SUPFAM" id="SSF53223">
    <property type="entry name" value="Aminoacid dehydrogenase-like, N-terminal domain"/>
    <property type="match status" value="1"/>
</dbReference>